<dbReference type="PROSITE" id="PS00041">
    <property type="entry name" value="HTH_ARAC_FAMILY_1"/>
    <property type="match status" value="1"/>
</dbReference>
<organism evidence="9 10">
    <name type="scientific">Mycetocola reblochoni REB411</name>
    <dbReference type="NCBI Taxonomy" id="1255698"/>
    <lineage>
        <taxon>Bacteria</taxon>
        <taxon>Bacillati</taxon>
        <taxon>Actinomycetota</taxon>
        <taxon>Actinomycetes</taxon>
        <taxon>Micrococcales</taxon>
        <taxon>Microbacteriaceae</taxon>
        <taxon>Mycetocola</taxon>
    </lineage>
</organism>
<dbReference type="Pfam" id="PF12833">
    <property type="entry name" value="HTH_18"/>
    <property type="match status" value="1"/>
</dbReference>
<feature type="compositionally biased region" description="Low complexity" evidence="7">
    <location>
        <begin position="1"/>
        <end position="12"/>
    </location>
</feature>
<evidence type="ECO:0000313" key="9">
    <source>
        <dbReference type="EMBL" id="SJN31639.1"/>
    </source>
</evidence>
<dbReference type="InterPro" id="IPR020449">
    <property type="entry name" value="Tscrpt_reg_AraC-type_HTH"/>
</dbReference>
<keyword evidence="4" id="KW-0804">Transcription</keyword>
<evidence type="ECO:0000256" key="1">
    <source>
        <dbReference type="ARBA" id="ARBA00022491"/>
    </source>
</evidence>
<dbReference type="InterPro" id="IPR018062">
    <property type="entry name" value="HTH_AraC-typ_CS"/>
</dbReference>
<dbReference type="OrthoDB" id="2039152at2"/>
<dbReference type="RefSeq" id="WP_087137083.1">
    <property type="nucleotide sequence ID" value="NZ_FUKR01000042.1"/>
</dbReference>
<dbReference type="Pfam" id="PF07883">
    <property type="entry name" value="Cupin_2"/>
    <property type="match status" value="1"/>
</dbReference>
<keyword evidence="2" id="KW-0805">Transcription regulation</keyword>
<protein>
    <recommendedName>
        <fullName evidence="5">HTH-type transcriptional regulator RipA</fullName>
    </recommendedName>
    <alternativeName>
        <fullName evidence="6">Repressor of iron proteins A</fullName>
    </alternativeName>
</protein>
<dbReference type="Gene3D" id="2.60.120.10">
    <property type="entry name" value="Jelly Rolls"/>
    <property type="match status" value="1"/>
</dbReference>
<dbReference type="GO" id="GO:0043565">
    <property type="term" value="F:sequence-specific DNA binding"/>
    <property type="evidence" value="ECO:0007669"/>
    <property type="project" value="InterPro"/>
</dbReference>
<dbReference type="InterPro" id="IPR014710">
    <property type="entry name" value="RmlC-like_jellyroll"/>
</dbReference>
<dbReference type="InterPro" id="IPR018060">
    <property type="entry name" value="HTH_AraC"/>
</dbReference>
<dbReference type="GO" id="GO:0003700">
    <property type="term" value="F:DNA-binding transcription factor activity"/>
    <property type="evidence" value="ECO:0007669"/>
    <property type="project" value="InterPro"/>
</dbReference>
<reference evidence="10" key="1">
    <citation type="submission" date="2017-02" db="EMBL/GenBank/DDBJ databases">
        <authorList>
            <person name="Dridi B."/>
        </authorList>
    </citation>
    <scope>NUCLEOTIDE SEQUENCE [LARGE SCALE GENOMIC DNA]</scope>
    <source>
        <strain evidence="10">EB411</strain>
    </source>
</reference>
<keyword evidence="1" id="KW-0678">Repressor</keyword>
<dbReference type="Gene3D" id="1.10.10.60">
    <property type="entry name" value="Homeodomain-like"/>
    <property type="match status" value="1"/>
</dbReference>
<dbReference type="EMBL" id="FUKR01000042">
    <property type="protein sequence ID" value="SJN31639.1"/>
    <property type="molecule type" value="Genomic_DNA"/>
</dbReference>
<evidence type="ECO:0000259" key="8">
    <source>
        <dbReference type="PROSITE" id="PS01124"/>
    </source>
</evidence>
<name>A0A1R4JHZ3_9MICO</name>
<sequence length="319" mass="33081">MTPAPSSSTPRRPGGGIRDGASGNAPGEHGGRDRGVEGAVSGGGAWARDAASHAGLSRPLPAEAEASFVIVTESHDLDVSTEWGEHSHPAHELVWVRRGTMTSRVGHQVFTVSSGYGLWIPAGVPHSGRLTAGVELCDAFFAPERTPADAAVQVSGGRATVVVLSPVLESLLLYLADPLLERGARARAEAVVFDVLAPSERDLAVTVPEDALVQPLVDALLADPADRRSLEQWAGELGLSERTVTRAFRASTGLSFAQWRQSVRVHSAIASLAEGAEVGEVAASLGYAQAGTFIGAFRRVMGVTPGVFRAAAATGSALS</sequence>
<evidence type="ECO:0000256" key="7">
    <source>
        <dbReference type="SAM" id="MobiDB-lite"/>
    </source>
</evidence>
<evidence type="ECO:0000256" key="4">
    <source>
        <dbReference type="ARBA" id="ARBA00023163"/>
    </source>
</evidence>
<dbReference type="SUPFAM" id="SSF46689">
    <property type="entry name" value="Homeodomain-like"/>
    <property type="match status" value="1"/>
</dbReference>
<feature type="region of interest" description="Disordered" evidence="7">
    <location>
        <begin position="1"/>
        <end position="44"/>
    </location>
</feature>
<dbReference type="SUPFAM" id="SSF51182">
    <property type="entry name" value="RmlC-like cupins"/>
    <property type="match status" value="1"/>
</dbReference>
<dbReference type="Proteomes" id="UP000196778">
    <property type="component" value="Unassembled WGS sequence"/>
</dbReference>
<keyword evidence="3" id="KW-0238">DNA-binding</keyword>
<dbReference type="AlphaFoldDB" id="A0A1R4JHZ3"/>
<gene>
    <name evidence="9" type="ORF">FM119_07625</name>
</gene>
<feature type="domain" description="HTH araC/xylS-type" evidence="8">
    <location>
        <begin position="214"/>
        <end position="311"/>
    </location>
</feature>
<evidence type="ECO:0000256" key="5">
    <source>
        <dbReference type="ARBA" id="ARBA00074140"/>
    </source>
</evidence>
<evidence type="ECO:0000256" key="3">
    <source>
        <dbReference type="ARBA" id="ARBA00023125"/>
    </source>
</evidence>
<dbReference type="PROSITE" id="PS01124">
    <property type="entry name" value="HTH_ARAC_FAMILY_2"/>
    <property type="match status" value="1"/>
</dbReference>
<evidence type="ECO:0000256" key="2">
    <source>
        <dbReference type="ARBA" id="ARBA00023015"/>
    </source>
</evidence>
<evidence type="ECO:0000313" key="10">
    <source>
        <dbReference type="Proteomes" id="UP000196778"/>
    </source>
</evidence>
<dbReference type="InterPro" id="IPR009057">
    <property type="entry name" value="Homeodomain-like_sf"/>
</dbReference>
<proteinExistence type="predicted"/>
<keyword evidence="10" id="KW-1185">Reference proteome</keyword>
<dbReference type="FunFam" id="1.10.10.60:FF:000132">
    <property type="entry name" value="AraC family transcriptional regulator"/>
    <property type="match status" value="1"/>
</dbReference>
<accession>A0A1R4JHZ3</accession>
<evidence type="ECO:0000256" key="6">
    <source>
        <dbReference type="ARBA" id="ARBA00079449"/>
    </source>
</evidence>
<dbReference type="SMART" id="SM00342">
    <property type="entry name" value="HTH_ARAC"/>
    <property type="match status" value="1"/>
</dbReference>
<dbReference type="InterPro" id="IPR011051">
    <property type="entry name" value="RmlC_Cupin_sf"/>
</dbReference>
<dbReference type="PANTHER" id="PTHR11019:SF199">
    <property type="entry name" value="HTH-TYPE TRANSCRIPTIONAL REGULATOR NIMR"/>
    <property type="match status" value="1"/>
</dbReference>
<dbReference type="PRINTS" id="PR00032">
    <property type="entry name" value="HTHARAC"/>
</dbReference>
<dbReference type="PANTHER" id="PTHR11019">
    <property type="entry name" value="HTH-TYPE TRANSCRIPTIONAL REGULATOR NIMR"/>
    <property type="match status" value="1"/>
</dbReference>
<dbReference type="InterPro" id="IPR013096">
    <property type="entry name" value="Cupin_2"/>
</dbReference>